<comment type="caution">
    <text evidence="7">The sequence shown here is derived from an EMBL/GenBank/DDBJ whole genome shotgun (WGS) entry which is preliminary data.</text>
</comment>
<dbReference type="EMBL" id="JAEUBE010000482">
    <property type="protein sequence ID" value="KAH3661449.1"/>
    <property type="molecule type" value="Genomic_DNA"/>
</dbReference>
<protein>
    <recommendedName>
        <fullName evidence="6">Protein kinase domain-containing protein</fullName>
    </recommendedName>
</protein>
<dbReference type="GO" id="GO:0004674">
    <property type="term" value="F:protein serine/threonine kinase activity"/>
    <property type="evidence" value="ECO:0007669"/>
    <property type="project" value="UniProtKB-KW"/>
</dbReference>
<organism evidence="7 8">
    <name type="scientific">Ogataea philodendri</name>
    <dbReference type="NCBI Taxonomy" id="1378263"/>
    <lineage>
        <taxon>Eukaryota</taxon>
        <taxon>Fungi</taxon>
        <taxon>Dikarya</taxon>
        <taxon>Ascomycota</taxon>
        <taxon>Saccharomycotina</taxon>
        <taxon>Pichiomycetes</taxon>
        <taxon>Pichiales</taxon>
        <taxon>Pichiaceae</taxon>
        <taxon>Ogataea</taxon>
    </lineage>
</organism>
<dbReference type="InterPro" id="IPR011009">
    <property type="entry name" value="Kinase-like_dom_sf"/>
</dbReference>
<dbReference type="PANTHER" id="PTHR24351">
    <property type="entry name" value="RIBOSOMAL PROTEIN S6 KINASE"/>
    <property type="match status" value="1"/>
</dbReference>
<dbReference type="GeneID" id="70238532"/>
<keyword evidence="4" id="KW-0418">Kinase</keyword>
<evidence type="ECO:0000256" key="3">
    <source>
        <dbReference type="ARBA" id="ARBA00022741"/>
    </source>
</evidence>
<dbReference type="InterPro" id="IPR000719">
    <property type="entry name" value="Prot_kinase_dom"/>
</dbReference>
<keyword evidence="5" id="KW-0067">ATP-binding</keyword>
<accession>A0A9P8NXV6</accession>
<evidence type="ECO:0000313" key="7">
    <source>
        <dbReference type="EMBL" id="KAH3661449.1"/>
    </source>
</evidence>
<sequence length="94" mass="10611">IGTPEYCAPEILLGQPYTANCDWYSLGCLLYDMLTGKPPYTGANHKVIANKIKNDKQGPKIPYYLSDGMKDVLGALLKSDPKKRWDVDKYWSEP</sequence>
<dbReference type="RefSeq" id="XP_046058572.1">
    <property type="nucleotide sequence ID" value="XM_046207867.1"/>
</dbReference>
<keyword evidence="3" id="KW-0547">Nucleotide-binding</keyword>
<reference evidence="7" key="2">
    <citation type="submission" date="2021-01" db="EMBL/GenBank/DDBJ databases">
        <authorList>
            <person name="Schikora-Tamarit M.A."/>
        </authorList>
    </citation>
    <scope>NUCLEOTIDE SEQUENCE</scope>
    <source>
        <strain evidence="7">CBS6075</strain>
    </source>
</reference>
<feature type="non-terminal residue" evidence="7">
    <location>
        <position position="1"/>
    </location>
</feature>
<evidence type="ECO:0000313" key="8">
    <source>
        <dbReference type="Proteomes" id="UP000769157"/>
    </source>
</evidence>
<dbReference type="OrthoDB" id="63267at2759"/>
<reference evidence="7" key="1">
    <citation type="journal article" date="2021" name="Open Biol.">
        <title>Shared evolutionary footprints suggest mitochondrial oxidative damage underlies multiple complex I losses in fungi.</title>
        <authorList>
            <person name="Schikora-Tamarit M.A."/>
            <person name="Marcet-Houben M."/>
            <person name="Nosek J."/>
            <person name="Gabaldon T."/>
        </authorList>
    </citation>
    <scope>NUCLEOTIDE SEQUENCE</scope>
    <source>
        <strain evidence="7">CBS6075</strain>
    </source>
</reference>
<proteinExistence type="predicted"/>
<feature type="domain" description="Protein kinase" evidence="6">
    <location>
        <begin position="1"/>
        <end position="94"/>
    </location>
</feature>
<dbReference type="Pfam" id="PF00069">
    <property type="entry name" value="Pkinase"/>
    <property type="match status" value="1"/>
</dbReference>
<evidence type="ECO:0000256" key="4">
    <source>
        <dbReference type="ARBA" id="ARBA00022777"/>
    </source>
</evidence>
<evidence type="ECO:0000256" key="5">
    <source>
        <dbReference type="ARBA" id="ARBA00022840"/>
    </source>
</evidence>
<dbReference type="PROSITE" id="PS50011">
    <property type="entry name" value="PROTEIN_KINASE_DOM"/>
    <property type="match status" value="1"/>
</dbReference>
<feature type="non-terminal residue" evidence="7">
    <location>
        <position position="94"/>
    </location>
</feature>
<dbReference type="SUPFAM" id="SSF56112">
    <property type="entry name" value="Protein kinase-like (PK-like)"/>
    <property type="match status" value="1"/>
</dbReference>
<dbReference type="Proteomes" id="UP000769157">
    <property type="component" value="Unassembled WGS sequence"/>
</dbReference>
<dbReference type="GO" id="GO:0005524">
    <property type="term" value="F:ATP binding"/>
    <property type="evidence" value="ECO:0007669"/>
    <property type="project" value="UniProtKB-KW"/>
</dbReference>
<dbReference type="AlphaFoldDB" id="A0A9P8NXV6"/>
<keyword evidence="8" id="KW-1185">Reference proteome</keyword>
<gene>
    <name evidence="7" type="ORF">OGAPHI_006568</name>
</gene>
<evidence type="ECO:0000259" key="6">
    <source>
        <dbReference type="PROSITE" id="PS50011"/>
    </source>
</evidence>
<keyword evidence="2" id="KW-0808">Transferase</keyword>
<dbReference type="Gene3D" id="1.10.510.10">
    <property type="entry name" value="Transferase(Phosphotransferase) domain 1"/>
    <property type="match status" value="1"/>
</dbReference>
<name>A0A9P8NXV6_9ASCO</name>
<evidence type="ECO:0000256" key="2">
    <source>
        <dbReference type="ARBA" id="ARBA00022679"/>
    </source>
</evidence>
<keyword evidence="1" id="KW-0723">Serine/threonine-protein kinase</keyword>
<evidence type="ECO:0000256" key="1">
    <source>
        <dbReference type="ARBA" id="ARBA00022527"/>
    </source>
</evidence>